<protein>
    <submittedName>
        <fullName evidence="2">Uncharacterized protein</fullName>
    </submittedName>
</protein>
<reference evidence="2" key="1">
    <citation type="submission" date="2022-11" db="UniProtKB">
        <authorList>
            <consortium name="WormBaseParasite"/>
        </authorList>
    </citation>
    <scope>IDENTIFICATION</scope>
</reference>
<dbReference type="WBParaSite" id="jg19204">
    <property type="protein sequence ID" value="jg19204"/>
    <property type="gene ID" value="jg19204"/>
</dbReference>
<name>A0A915DEZ0_9BILA</name>
<dbReference type="Proteomes" id="UP000887574">
    <property type="component" value="Unplaced"/>
</dbReference>
<dbReference type="AlphaFoldDB" id="A0A915DEZ0"/>
<organism evidence="1 2">
    <name type="scientific">Ditylenchus dipsaci</name>
    <dbReference type="NCBI Taxonomy" id="166011"/>
    <lineage>
        <taxon>Eukaryota</taxon>
        <taxon>Metazoa</taxon>
        <taxon>Ecdysozoa</taxon>
        <taxon>Nematoda</taxon>
        <taxon>Chromadorea</taxon>
        <taxon>Rhabditida</taxon>
        <taxon>Tylenchina</taxon>
        <taxon>Tylenchomorpha</taxon>
        <taxon>Sphaerularioidea</taxon>
        <taxon>Anguinidae</taxon>
        <taxon>Anguininae</taxon>
        <taxon>Ditylenchus</taxon>
    </lineage>
</organism>
<sequence>MERGFLTTDIDGLKPEEYSSRLKALCDQYLVECQKINRTSCEVLLVNILIDLTACYKISEGRTPAR</sequence>
<evidence type="ECO:0000313" key="1">
    <source>
        <dbReference type="Proteomes" id="UP000887574"/>
    </source>
</evidence>
<keyword evidence="1" id="KW-1185">Reference proteome</keyword>
<evidence type="ECO:0000313" key="2">
    <source>
        <dbReference type="WBParaSite" id="jg19204"/>
    </source>
</evidence>
<accession>A0A915DEZ0</accession>
<proteinExistence type="predicted"/>